<protein>
    <recommendedName>
        <fullName evidence="4">P10</fullName>
    </recommendedName>
</protein>
<dbReference type="Proteomes" id="UP001501175">
    <property type="component" value="Unassembled WGS sequence"/>
</dbReference>
<reference evidence="3" key="1">
    <citation type="journal article" date="2019" name="Int. J. Syst. Evol. Microbiol.">
        <title>The Global Catalogue of Microorganisms (GCM) 10K type strain sequencing project: providing services to taxonomists for standard genome sequencing and annotation.</title>
        <authorList>
            <consortium name="The Broad Institute Genomics Platform"/>
            <consortium name="The Broad Institute Genome Sequencing Center for Infectious Disease"/>
            <person name="Wu L."/>
            <person name="Ma J."/>
        </authorList>
    </citation>
    <scope>NUCLEOTIDE SEQUENCE [LARGE SCALE GENOMIC DNA]</scope>
    <source>
        <strain evidence="3">JCM 17927</strain>
    </source>
</reference>
<proteinExistence type="predicted"/>
<evidence type="ECO:0000313" key="2">
    <source>
        <dbReference type="EMBL" id="GAA4448652.1"/>
    </source>
</evidence>
<comment type="caution">
    <text evidence="2">The sequence shown here is derived from an EMBL/GenBank/DDBJ whole genome shotgun (WGS) entry which is preliminary data.</text>
</comment>
<dbReference type="RefSeq" id="WP_345240554.1">
    <property type="nucleotide sequence ID" value="NZ_BAABHD010000005.1"/>
</dbReference>
<keyword evidence="3" id="KW-1185">Reference proteome</keyword>
<keyword evidence="1" id="KW-0175">Coiled coil</keyword>
<accession>A0ABP8MFN0</accession>
<evidence type="ECO:0000313" key="3">
    <source>
        <dbReference type="Proteomes" id="UP001501175"/>
    </source>
</evidence>
<evidence type="ECO:0008006" key="4">
    <source>
        <dbReference type="Google" id="ProtNLM"/>
    </source>
</evidence>
<sequence>MTNNPFALKARDLITDVLIDITVLLGSTPNNDPNFRTIQATQRELSQLNFQIVVDDINQMAATINQHNDELKKLTSQIQQTTASLEGLAKRLEQVSKVVEFLVSVGGQAAALGLV</sequence>
<dbReference type="EMBL" id="BAABHD010000005">
    <property type="protein sequence ID" value="GAA4448652.1"/>
    <property type="molecule type" value="Genomic_DNA"/>
</dbReference>
<gene>
    <name evidence="2" type="ORF">GCM10023189_06830</name>
</gene>
<feature type="coiled-coil region" evidence="1">
    <location>
        <begin position="57"/>
        <end position="91"/>
    </location>
</feature>
<organism evidence="2 3">
    <name type="scientific">Nibrella saemangeumensis</name>
    <dbReference type="NCBI Taxonomy" id="1084526"/>
    <lineage>
        <taxon>Bacteria</taxon>
        <taxon>Pseudomonadati</taxon>
        <taxon>Bacteroidota</taxon>
        <taxon>Cytophagia</taxon>
        <taxon>Cytophagales</taxon>
        <taxon>Spirosomataceae</taxon>
        <taxon>Nibrella</taxon>
    </lineage>
</organism>
<name>A0ABP8MFN0_9BACT</name>
<evidence type="ECO:0000256" key="1">
    <source>
        <dbReference type="SAM" id="Coils"/>
    </source>
</evidence>